<reference evidence="6 7" key="1">
    <citation type="journal article" date="2013" name="Biodegradation">
        <title>Quantitative proteomic analysis of ibuprofen-degrading Patulibacter sp. strain I11.</title>
        <authorList>
            <person name="Almeida B."/>
            <person name="Kjeldal H."/>
            <person name="Lolas I."/>
            <person name="Knudsen A.D."/>
            <person name="Carvalho G."/>
            <person name="Nielsen K.L."/>
            <person name="Barreto Crespo M.T."/>
            <person name="Stensballe A."/>
            <person name="Nielsen J.L."/>
        </authorList>
    </citation>
    <scope>NUCLEOTIDE SEQUENCE [LARGE SCALE GENOMIC DNA]</scope>
    <source>
        <strain evidence="6 7">I11</strain>
    </source>
</reference>
<dbReference type="PANTHER" id="PTHR33744:SF7">
    <property type="entry name" value="PUCR FAMILY TRANSCRIPTIONAL REGULATOR"/>
    <property type="match status" value="1"/>
</dbReference>
<gene>
    <name evidence="6" type="ORF">PAI11_27580</name>
</gene>
<dbReference type="PANTHER" id="PTHR33744">
    <property type="entry name" value="CARBOHYDRATE DIACID REGULATOR"/>
    <property type="match status" value="1"/>
</dbReference>
<dbReference type="EMBL" id="AGUD01000224">
    <property type="protein sequence ID" value="EHN10376.1"/>
    <property type="molecule type" value="Genomic_DNA"/>
</dbReference>
<name>H0E7F6_9ACTN</name>
<feature type="domain" description="PucR C-terminal helix-turn-helix" evidence="4">
    <location>
        <begin position="471"/>
        <end position="529"/>
    </location>
</feature>
<evidence type="ECO:0000313" key="7">
    <source>
        <dbReference type="Proteomes" id="UP000005143"/>
    </source>
</evidence>
<sequence length="539" mass="57623">MSTGPFSLRDLLEHRELGLVLLTGGPAASDRRVSGAHSIEIAQPARWLAPDWVMLTSGLRLEGDEEAQRQLVRELHRHSAAGLGFGVGLVFDEVPPAIVHEARELGFPVFVVPLATPFREVTAFVHRSLLSSEMRTLQRLSSIQRYLIDALRSPEPQPVLVERLGTLLDGSAAIVEQDGRIVHASGALPDDLSEALFDANAGVREWRLGSWSVVAAPLDADDAGGGRWVVLASRTRTLAPRLSRAAVQATVPLVAAAARLSDTARQQDRAVRRALLAELLQLEAKDAGALGARAAALGVDLAVSHRAIVLRADREPDDEAVEAVEALVDAHRGVALVAADRGRVVAVLAGEPIPPSGIARQDDETGTPAGAAPVPTLRDDDPAERLVADLLAADPTAAIGLGRAFTAPAGVGASVADAHVAVELVTSGDDRRWRRFDDLDLTETVLAHVDRHAIAPKLRALAEILDSRPGLRAAIRAWFDAELDVRAAADALHLHPNSLRYRLGRLAEALDRPLRAPSTIADLHLLLEAERRHALDPDD</sequence>
<proteinExistence type="inferred from homology"/>
<keyword evidence="7" id="KW-1185">Reference proteome</keyword>
<dbReference type="AlphaFoldDB" id="H0E7F6"/>
<protein>
    <submittedName>
        <fullName evidence="6">Putative regulatory protein</fullName>
    </submittedName>
</protein>
<dbReference type="InterPro" id="IPR051448">
    <property type="entry name" value="CdaR-like_regulators"/>
</dbReference>
<feature type="region of interest" description="Disordered" evidence="2">
    <location>
        <begin position="356"/>
        <end position="378"/>
    </location>
</feature>
<comment type="caution">
    <text evidence="6">The sequence shown here is derived from an EMBL/GenBank/DDBJ whole genome shotgun (WGS) entry which is preliminary data.</text>
</comment>
<organism evidence="6 7">
    <name type="scientific">Patulibacter medicamentivorans</name>
    <dbReference type="NCBI Taxonomy" id="1097667"/>
    <lineage>
        <taxon>Bacteria</taxon>
        <taxon>Bacillati</taxon>
        <taxon>Actinomycetota</taxon>
        <taxon>Thermoleophilia</taxon>
        <taxon>Solirubrobacterales</taxon>
        <taxon>Patulibacteraceae</taxon>
        <taxon>Patulibacter</taxon>
    </lineage>
</organism>
<dbReference type="InterPro" id="IPR042070">
    <property type="entry name" value="PucR_C-HTH_sf"/>
</dbReference>
<dbReference type="InterPro" id="IPR041522">
    <property type="entry name" value="CdaR_GGDEF"/>
</dbReference>
<dbReference type="Gene3D" id="1.10.10.2840">
    <property type="entry name" value="PucR C-terminal helix-turn-helix domain"/>
    <property type="match status" value="1"/>
</dbReference>
<feature type="domain" description="CdaR GGDEF-like" evidence="5">
    <location>
        <begin position="287"/>
        <end position="423"/>
    </location>
</feature>
<evidence type="ECO:0000259" key="3">
    <source>
        <dbReference type="Pfam" id="PF07905"/>
    </source>
</evidence>
<evidence type="ECO:0000256" key="1">
    <source>
        <dbReference type="ARBA" id="ARBA00006754"/>
    </source>
</evidence>
<dbReference type="Pfam" id="PF17853">
    <property type="entry name" value="GGDEF_2"/>
    <property type="match status" value="1"/>
</dbReference>
<dbReference type="Proteomes" id="UP000005143">
    <property type="component" value="Unassembled WGS sequence"/>
</dbReference>
<accession>H0E7F6</accession>
<evidence type="ECO:0000259" key="5">
    <source>
        <dbReference type="Pfam" id="PF17853"/>
    </source>
</evidence>
<dbReference type="Pfam" id="PF13556">
    <property type="entry name" value="HTH_30"/>
    <property type="match status" value="1"/>
</dbReference>
<comment type="similarity">
    <text evidence="1">Belongs to the CdaR family.</text>
</comment>
<dbReference type="Pfam" id="PF07905">
    <property type="entry name" value="PucR"/>
    <property type="match status" value="1"/>
</dbReference>
<dbReference type="InterPro" id="IPR012914">
    <property type="entry name" value="PucR_dom"/>
</dbReference>
<evidence type="ECO:0000256" key="2">
    <source>
        <dbReference type="SAM" id="MobiDB-lite"/>
    </source>
</evidence>
<dbReference type="RefSeq" id="WP_007576237.1">
    <property type="nucleotide sequence ID" value="NZ_AGUD01000224.1"/>
</dbReference>
<feature type="domain" description="Purine catabolism PurC-like" evidence="3">
    <location>
        <begin position="10"/>
        <end position="128"/>
    </location>
</feature>
<evidence type="ECO:0000313" key="6">
    <source>
        <dbReference type="EMBL" id="EHN10376.1"/>
    </source>
</evidence>
<evidence type="ECO:0000259" key="4">
    <source>
        <dbReference type="Pfam" id="PF13556"/>
    </source>
</evidence>
<dbReference type="InterPro" id="IPR025736">
    <property type="entry name" value="PucR_C-HTH_dom"/>
</dbReference>